<evidence type="ECO:0000256" key="8">
    <source>
        <dbReference type="ARBA" id="ARBA00023157"/>
    </source>
</evidence>
<keyword evidence="6 10" id="KW-0378">Hydrolase</keyword>
<dbReference type="Gene3D" id="2.40.10.10">
    <property type="entry name" value="Trypsin-like serine proteases"/>
    <property type="match status" value="1"/>
</dbReference>
<dbReference type="InParanoid" id="A0A6P7F838"/>
<evidence type="ECO:0000256" key="9">
    <source>
        <dbReference type="ARBA" id="ARBA00023180"/>
    </source>
</evidence>
<gene>
    <name evidence="15" type="primary">LOC114325687</name>
</gene>
<feature type="domain" description="Peptidase S1" evidence="12">
    <location>
        <begin position="23"/>
        <end position="245"/>
    </location>
</feature>
<dbReference type="RefSeq" id="XP_028129620.1">
    <property type="nucleotide sequence ID" value="XM_028273819.1"/>
</dbReference>
<proteinExistence type="inferred from homology"/>
<dbReference type="Pfam" id="PF00089">
    <property type="entry name" value="Trypsin"/>
    <property type="match status" value="1"/>
</dbReference>
<keyword evidence="5 11" id="KW-0732">Signal</keyword>
<keyword evidence="8" id="KW-1015">Disulfide bond</keyword>
<evidence type="ECO:0000256" key="2">
    <source>
        <dbReference type="ARBA" id="ARBA00007664"/>
    </source>
</evidence>
<dbReference type="PANTHER" id="PTHR24276:SF98">
    <property type="entry name" value="FI18310P1-RELATED"/>
    <property type="match status" value="1"/>
</dbReference>
<sequence length="279" mass="31350">MLTLELLLLSILFVSCVQPKLRIIGGEECKKSYPFMVSIRIRNIHYCAGTLIAPKWVLTAAHCVSKTNLQTAVIGSNYLVPKSDESFMDVSIIEYTIHPNFDEVNFVNDIAVMKLAEPVRFPSLVQLPNKSSSENIQIYDQESLVMGWGAVIEGSTTSSPVLRCVYLSLITIEECRLYYPQNLIETSQICSLSKNRDACQGDSGGPLLTHDVQYGIVSWGWGCGRYPGVYTKVYHFLHFIEEAIKNDANNKCINVVLFFLLVLSEFLNINIHNIFLGIK</sequence>
<keyword evidence="4 10" id="KW-0645">Protease</keyword>
<dbReference type="InterPro" id="IPR033116">
    <property type="entry name" value="TRYPSIN_SER"/>
</dbReference>
<evidence type="ECO:0000313" key="15">
    <source>
        <dbReference type="RefSeq" id="XP_028129620.1"/>
    </source>
</evidence>
<dbReference type="InterPro" id="IPR001254">
    <property type="entry name" value="Trypsin_dom"/>
</dbReference>
<dbReference type="GO" id="GO:0004252">
    <property type="term" value="F:serine-type endopeptidase activity"/>
    <property type="evidence" value="ECO:0007669"/>
    <property type="project" value="InterPro"/>
</dbReference>
<reference evidence="13" key="2">
    <citation type="submission" date="2025-05" db="UniProtKB">
        <authorList>
            <consortium name="EnsemblMetazoa"/>
        </authorList>
    </citation>
    <scope>IDENTIFICATION</scope>
</reference>
<dbReference type="EnsemblMetazoa" id="XM_028273819.2">
    <property type="protein sequence ID" value="XP_028129620.1"/>
    <property type="gene ID" value="LOC114325687"/>
</dbReference>
<dbReference type="GO" id="GO:0006508">
    <property type="term" value="P:proteolysis"/>
    <property type="evidence" value="ECO:0007669"/>
    <property type="project" value="UniProtKB-KW"/>
</dbReference>
<evidence type="ECO:0000256" key="5">
    <source>
        <dbReference type="ARBA" id="ARBA00022729"/>
    </source>
</evidence>
<dbReference type="PRINTS" id="PR00722">
    <property type="entry name" value="CHYMOTRYPSIN"/>
</dbReference>
<keyword evidence="14" id="KW-1185">Reference proteome</keyword>
<dbReference type="CDD" id="cd00190">
    <property type="entry name" value="Tryp_SPc"/>
    <property type="match status" value="1"/>
</dbReference>
<keyword evidence="7 10" id="KW-0720">Serine protease</keyword>
<dbReference type="InterPro" id="IPR001314">
    <property type="entry name" value="Peptidase_S1A"/>
</dbReference>
<dbReference type="SMART" id="SM00020">
    <property type="entry name" value="Tryp_SPc"/>
    <property type="match status" value="1"/>
</dbReference>
<dbReference type="FunFam" id="2.40.10.10:FF:000068">
    <property type="entry name" value="transmembrane protease serine 2"/>
    <property type="match status" value="1"/>
</dbReference>
<dbReference type="KEGG" id="dvv:114325687"/>
<dbReference type="GeneID" id="114325687"/>
<comment type="subcellular location">
    <subcellularLocation>
        <location evidence="1">Secreted</location>
    </subcellularLocation>
</comment>
<evidence type="ECO:0000256" key="7">
    <source>
        <dbReference type="ARBA" id="ARBA00022825"/>
    </source>
</evidence>
<dbReference type="InterPro" id="IPR018114">
    <property type="entry name" value="TRYPSIN_HIS"/>
</dbReference>
<dbReference type="PROSITE" id="PS50240">
    <property type="entry name" value="TRYPSIN_DOM"/>
    <property type="match status" value="1"/>
</dbReference>
<dbReference type="PANTHER" id="PTHR24276">
    <property type="entry name" value="POLYSERASE-RELATED"/>
    <property type="match status" value="1"/>
</dbReference>
<accession>A0A6P7F838</accession>
<evidence type="ECO:0000313" key="14">
    <source>
        <dbReference type="Proteomes" id="UP001652700"/>
    </source>
</evidence>
<keyword evidence="9" id="KW-0325">Glycoprotein</keyword>
<dbReference type="FunFam" id="2.40.10.10:FF:000054">
    <property type="entry name" value="Complement C1r subcomponent"/>
    <property type="match status" value="1"/>
</dbReference>
<protein>
    <submittedName>
        <fullName evidence="15">Trypsin-like</fullName>
    </submittedName>
</protein>
<reference evidence="15" key="1">
    <citation type="submission" date="2025-04" db="UniProtKB">
        <authorList>
            <consortium name="RefSeq"/>
        </authorList>
    </citation>
    <scope>IDENTIFICATION</scope>
    <source>
        <tissue evidence="15">Whole insect</tissue>
    </source>
</reference>
<dbReference type="InterPro" id="IPR043504">
    <property type="entry name" value="Peptidase_S1_PA_chymotrypsin"/>
</dbReference>
<evidence type="ECO:0000256" key="1">
    <source>
        <dbReference type="ARBA" id="ARBA00004613"/>
    </source>
</evidence>
<evidence type="ECO:0000313" key="13">
    <source>
        <dbReference type="EnsemblMetazoa" id="XP_028129620.1"/>
    </source>
</evidence>
<dbReference type="GO" id="GO:0005576">
    <property type="term" value="C:extracellular region"/>
    <property type="evidence" value="ECO:0007669"/>
    <property type="project" value="UniProtKB-SubCell"/>
</dbReference>
<evidence type="ECO:0000256" key="3">
    <source>
        <dbReference type="ARBA" id="ARBA00022525"/>
    </source>
</evidence>
<dbReference type="PROSITE" id="PS00134">
    <property type="entry name" value="TRYPSIN_HIS"/>
    <property type="match status" value="1"/>
</dbReference>
<keyword evidence="3" id="KW-0964">Secreted</keyword>
<evidence type="ECO:0000256" key="6">
    <source>
        <dbReference type="ARBA" id="ARBA00022801"/>
    </source>
</evidence>
<dbReference type="InterPro" id="IPR050430">
    <property type="entry name" value="Peptidase_S1"/>
</dbReference>
<dbReference type="OrthoDB" id="6755574at2759"/>
<feature type="signal peptide" evidence="11">
    <location>
        <begin position="1"/>
        <end position="16"/>
    </location>
</feature>
<evidence type="ECO:0000256" key="4">
    <source>
        <dbReference type="ARBA" id="ARBA00022670"/>
    </source>
</evidence>
<name>A0A6P7F838_DIAVI</name>
<organism evidence="15">
    <name type="scientific">Diabrotica virgifera virgifera</name>
    <name type="common">western corn rootworm</name>
    <dbReference type="NCBI Taxonomy" id="50390"/>
    <lineage>
        <taxon>Eukaryota</taxon>
        <taxon>Metazoa</taxon>
        <taxon>Ecdysozoa</taxon>
        <taxon>Arthropoda</taxon>
        <taxon>Hexapoda</taxon>
        <taxon>Insecta</taxon>
        <taxon>Pterygota</taxon>
        <taxon>Neoptera</taxon>
        <taxon>Endopterygota</taxon>
        <taxon>Coleoptera</taxon>
        <taxon>Polyphaga</taxon>
        <taxon>Cucujiformia</taxon>
        <taxon>Chrysomeloidea</taxon>
        <taxon>Chrysomelidae</taxon>
        <taxon>Galerucinae</taxon>
        <taxon>Diabroticina</taxon>
        <taxon>Diabroticites</taxon>
        <taxon>Diabrotica</taxon>
    </lineage>
</organism>
<dbReference type="AlphaFoldDB" id="A0A6P7F838"/>
<evidence type="ECO:0000256" key="11">
    <source>
        <dbReference type="SAM" id="SignalP"/>
    </source>
</evidence>
<dbReference type="InterPro" id="IPR009003">
    <property type="entry name" value="Peptidase_S1_PA"/>
</dbReference>
<evidence type="ECO:0000259" key="12">
    <source>
        <dbReference type="PROSITE" id="PS50240"/>
    </source>
</evidence>
<evidence type="ECO:0000256" key="10">
    <source>
        <dbReference type="RuleBase" id="RU363034"/>
    </source>
</evidence>
<dbReference type="Proteomes" id="UP001652700">
    <property type="component" value="Unplaced"/>
</dbReference>
<dbReference type="SUPFAM" id="SSF50494">
    <property type="entry name" value="Trypsin-like serine proteases"/>
    <property type="match status" value="1"/>
</dbReference>
<feature type="chain" id="PRO_5028470509" evidence="11">
    <location>
        <begin position="17"/>
        <end position="279"/>
    </location>
</feature>
<comment type="similarity">
    <text evidence="2">Belongs to the peptidase S1 family.</text>
</comment>
<dbReference type="PROSITE" id="PS00135">
    <property type="entry name" value="TRYPSIN_SER"/>
    <property type="match status" value="1"/>
</dbReference>